<dbReference type="RefSeq" id="WP_168624754.1">
    <property type="nucleotide sequence ID" value="NZ_JAAZQQ010000007.1"/>
</dbReference>
<proteinExistence type="predicted"/>
<dbReference type="Proteomes" id="UP000526408">
    <property type="component" value="Unassembled WGS sequence"/>
</dbReference>
<feature type="chain" id="PRO_5030681757" description="Lipoprotein" evidence="1">
    <location>
        <begin position="19"/>
        <end position="149"/>
    </location>
</feature>
<sequence>MLRVILALALVTSLAACGSRLNPFNWFGGDREQRIRVEQTVPEDPRDLRGLVTEIVDLSVEPTPQGAIVRAMGRPPVQGFWEAELVEVERAEGGIVYEFRVFPPLTATPAGTPQSREVVVGTQLSNFDLQGIRTITVIGAENRRSVSRR</sequence>
<comment type="caution">
    <text evidence="2">The sequence shown here is derived from an EMBL/GenBank/DDBJ whole genome shotgun (WGS) entry which is preliminary data.</text>
</comment>
<protein>
    <recommendedName>
        <fullName evidence="4">Lipoprotein</fullName>
    </recommendedName>
</protein>
<evidence type="ECO:0000313" key="3">
    <source>
        <dbReference type="Proteomes" id="UP000526408"/>
    </source>
</evidence>
<dbReference type="AlphaFoldDB" id="A0A7X6K087"/>
<dbReference type="PROSITE" id="PS51257">
    <property type="entry name" value="PROKAR_LIPOPROTEIN"/>
    <property type="match status" value="1"/>
</dbReference>
<feature type="signal peptide" evidence="1">
    <location>
        <begin position="1"/>
        <end position="18"/>
    </location>
</feature>
<organism evidence="2 3">
    <name type="scientific">Roseicyclus persicicus</name>
    <dbReference type="NCBI Taxonomy" id="2650661"/>
    <lineage>
        <taxon>Bacteria</taxon>
        <taxon>Pseudomonadati</taxon>
        <taxon>Pseudomonadota</taxon>
        <taxon>Alphaproteobacteria</taxon>
        <taxon>Rhodobacterales</taxon>
        <taxon>Roseobacteraceae</taxon>
        <taxon>Roseicyclus</taxon>
    </lineage>
</organism>
<evidence type="ECO:0008006" key="4">
    <source>
        <dbReference type="Google" id="ProtNLM"/>
    </source>
</evidence>
<accession>A0A7X6K087</accession>
<evidence type="ECO:0000313" key="2">
    <source>
        <dbReference type="EMBL" id="NKX46364.1"/>
    </source>
</evidence>
<gene>
    <name evidence="2" type="ORF">HCU73_17355</name>
</gene>
<reference evidence="2 3" key="1">
    <citation type="submission" date="2020-04" db="EMBL/GenBank/DDBJ databases">
        <authorList>
            <person name="Yoon J."/>
        </authorList>
    </citation>
    <scope>NUCLEOTIDE SEQUENCE [LARGE SCALE GENOMIC DNA]</scope>
    <source>
        <strain evidence="2 3">KMU-115</strain>
    </source>
</reference>
<evidence type="ECO:0000256" key="1">
    <source>
        <dbReference type="SAM" id="SignalP"/>
    </source>
</evidence>
<keyword evidence="3" id="KW-1185">Reference proteome</keyword>
<keyword evidence="1" id="KW-0732">Signal</keyword>
<dbReference type="EMBL" id="JAAZQQ010000007">
    <property type="protein sequence ID" value="NKX46364.1"/>
    <property type="molecule type" value="Genomic_DNA"/>
</dbReference>
<name>A0A7X6K087_9RHOB</name>